<evidence type="ECO:0000313" key="3">
    <source>
        <dbReference type="Proteomes" id="UP000193920"/>
    </source>
</evidence>
<gene>
    <name evidence="2" type="ORF">LY90DRAFT_702118</name>
</gene>
<name>A0A1Y2D6W6_9FUNG</name>
<evidence type="ECO:0000259" key="1">
    <source>
        <dbReference type="PROSITE" id="PS51673"/>
    </source>
</evidence>
<dbReference type="Proteomes" id="UP000193920">
    <property type="component" value="Unassembled WGS sequence"/>
</dbReference>
<proteinExistence type="predicted"/>
<dbReference type="InterPro" id="IPR039228">
    <property type="entry name" value="SZRD1"/>
</dbReference>
<dbReference type="PANTHER" id="PTHR31796">
    <property type="entry name" value="SUZ DOMAIN-CONTAINING PROTEIN 1"/>
    <property type="match status" value="1"/>
</dbReference>
<dbReference type="InterPro" id="IPR024771">
    <property type="entry name" value="SUZ"/>
</dbReference>
<dbReference type="EMBL" id="MCOG01000080">
    <property type="protein sequence ID" value="ORY55033.1"/>
    <property type="molecule type" value="Genomic_DNA"/>
</dbReference>
<reference evidence="2 3" key="1">
    <citation type="submission" date="2016-08" db="EMBL/GenBank/DDBJ databases">
        <title>A Parts List for Fungal Cellulosomes Revealed by Comparative Genomics.</title>
        <authorList>
            <consortium name="DOE Joint Genome Institute"/>
            <person name="Haitjema C.H."/>
            <person name="Gilmore S.P."/>
            <person name="Henske J.K."/>
            <person name="Solomon K.V."/>
            <person name="De Groot R."/>
            <person name="Kuo A."/>
            <person name="Mondo S.J."/>
            <person name="Salamov A.A."/>
            <person name="Labutti K."/>
            <person name="Zhao Z."/>
            <person name="Chiniquy J."/>
            <person name="Barry K."/>
            <person name="Brewer H.M."/>
            <person name="Purvine S.O."/>
            <person name="Wright A.T."/>
            <person name="Boxma B."/>
            <person name="Van Alen T."/>
            <person name="Hackstein J.H."/>
            <person name="Baker S.E."/>
            <person name="Grigoriev I.V."/>
            <person name="O'Malley M.A."/>
        </authorList>
    </citation>
    <scope>NUCLEOTIDE SEQUENCE [LARGE SCALE GENOMIC DNA]</scope>
    <source>
        <strain evidence="2 3">G1</strain>
    </source>
</reference>
<dbReference type="PANTHER" id="PTHR31796:SF2">
    <property type="entry name" value="SUZ DOMAIN-CONTAINING PROTEIN 1"/>
    <property type="match status" value="1"/>
</dbReference>
<organism evidence="2 3">
    <name type="scientific">Neocallimastix californiae</name>
    <dbReference type="NCBI Taxonomy" id="1754190"/>
    <lineage>
        <taxon>Eukaryota</taxon>
        <taxon>Fungi</taxon>
        <taxon>Fungi incertae sedis</taxon>
        <taxon>Chytridiomycota</taxon>
        <taxon>Chytridiomycota incertae sedis</taxon>
        <taxon>Neocallimastigomycetes</taxon>
        <taxon>Neocallimastigales</taxon>
        <taxon>Neocallimastigaceae</taxon>
        <taxon>Neocallimastix</taxon>
    </lineage>
</organism>
<sequence length="99" mass="11838">MICKENNIGKTEELDDWELEDHEPIAIPKFEKKKYILQTEEFNNGYTPQIKILKKDKNEKNKDREEIQIKRNVITPTKSLAEREEEYKKARIKIFGNSN</sequence>
<comment type="caution">
    <text evidence="2">The sequence shown here is derived from an EMBL/GenBank/DDBJ whole genome shotgun (WGS) entry which is preliminary data.</text>
</comment>
<protein>
    <recommendedName>
        <fullName evidence="1">SUZ domain-containing protein</fullName>
    </recommendedName>
</protein>
<dbReference type="OrthoDB" id="2015992at2759"/>
<evidence type="ECO:0000313" key="2">
    <source>
        <dbReference type="EMBL" id="ORY55033.1"/>
    </source>
</evidence>
<keyword evidence="3" id="KW-1185">Reference proteome</keyword>
<feature type="domain" description="SUZ" evidence="1">
    <location>
        <begin position="26"/>
        <end position="99"/>
    </location>
</feature>
<dbReference type="AlphaFoldDB" id="A0A1Y2D6W6"/>
<accession>A0A1Y2D6W6</accession>
<dbReference type="Pfam" id="PF12752">
    <property type="entry name" value="SUZ"/>
    <property type="match status" value="1"/>
</dbReference>
<dbReference type="PROSITE" id="PS51673">
    <property type="entry name" value="SUZ"/>
    <property type="match status" value="1"/>
</dbReference>